<keyword evidence="3" id="KW-1185">Reference proteome</keyword>
<gene>
    <name evidence="2" type="ORF">AFK71_19205</name>
</gene>
<dbReference type="GeneID" id="66870330"/>
<keyword evidence="1" id="KW-0812">Transmembrane</keyword>
<keyword evidence="1" id="KW-0472">Membrane</keyword>
<dbReference type="EMBL" id="LGTO01000007">
    <property type="protein sequence ID" value="KNE20995.1"/>
    <property type="molecule type" value="Genomic_DNA"/>
</dbReference>
<keyword evidence="1" id="KW-1133">Transmembrane helix</keyword>
<evidence type="ECO:0000313" key="2">
    <source>
        <dbReference type="EMBL" id="KNE20995.1"/>
    </source>
</evidence>
<sequence>MKKWSIIIVIVALTSFFTFVYIIGLQSKPAITYFPIDEELSFTAAETDLQLLTEKGKDDYEIMWKASSTTEIPVYLRQDVSLLFDNGRLRGAVSKWIQDTDAIHLKKMLTLEDSSLYEAISFHHGEIHKQGNQINSIQQMSSDHLYVIDSPAAALDSFKTPSTRYEKEWKALLDRASMQQLTYYWNTLFDYFSIDEKAYYHVPLTDLDKFKNQALSGLTQAQTDKVIGQLWEGLYKNYLLPIVNAEKVVDSYIPIILFDKQNKHLLVLYEVNGKKEKLIQNYSFSQ</sequence>
<dbReference type="PATRIC" id="fig|1473.5.peg.2584"/>
<dbReference type="Proteomes" id="UP000036780">
    <property type="component" value="Unassembled WGS sequence"/>
</dbReference>
<protein>
    <submittedName>
        <fullName evidence="2">Uncharacterized protein</fullName>
    </submittedName>
</protein>
<accession>A0A0L0QQU6</accession>
<comment type="caution">
    <text evidence="2">The sequence shown here is derived from an EMBL/GenBank/DDBJ whole genome shotgun (WGS) entry which is preliminary data.</text>
</comment>
<evidence type="ECO:0000313" key="3">
    <source>
        <dbReference type="Proteomes" id="UP000036780"/>
    </source>
</evidence>
<feature type="transmembrane region" description="Helical" evidence="1">
    <location>
        <begin position="6"/>
        <end position="25"/>
    </location>
</feature>
<reference evidence="3" key="1">
    <citation type="submission" date="2015-07" db="EMBL/GenBank/DDBJ databases">
        <title>Fjat-10053 dsm26.</title>
        <authorList>
            <person name="Liu B."/>
            <person name="Wang J."/>
            <person name="Zhu Y."/>
            <person name="Liu G."/>
            <person name="Chen Q."/>
            <person name="Chen Z."/>
            <person name="Lan J."/>
            <person name="Che J."/>
            <person name="Ge C."/>
            <person name="Shi H."/>
            <person name="Pan Z."/>
            <person name="Liu X."/>
        </authorList>
    </citation>
    <scope>NUCLEOTIDE SEQUENCE [LARGE SCALE GENOMIC DNA]</scope>
    <source>
        <strain evidence="3">DSM 26</strain>
    </source>
</reference>
<dbReference type="RefSeq" id="WP_050353553.1">
    <property type="nucleotide sequence ID" value="NZ_CP073011.1"/>
</dbReference>
<dbReference type="AlphaFoldDB" id="A0A0L0QQU6"/>
<dbReference type="OrthoDB" id="2959394at2"/>
<proteinExistence type="predicted"/>
<evidence type="ECO:0000256" key="1">
    <source>
        <dbReference type="SAM" id="Phobius"/>
    </source>
</evidence>
<organism evidence="2 3">
    <name type="scientific">Virgibacillus pantothenticus</name>
    <dbReference type="NCBI Taxonomy" id="1473"/>
    <lineage>
        <taxon>Bacteria</taxon>
        <taxon>Bacillati</taxon>
        <taxon>Bacillota</taxon>
        <taxon>Bacilli</taxon>
        <taxon>Bacillales</taxon>
        <taxon>Bacillaceae</taxon>
        <taxon>Virgibacillus</taxon>
    </lineage>
</organism>
<name>A0A0L0QQU6_VIRPA</name>